<evidence type="ECO:0000313" key="2">
    <source>
        <dbReference type="Proteomes" id="UP000789920"/>
    </source>
</evidence>
<protein>
    <submittedName>
        <fullName evidence="1">16755_t:CDS:1</fullName>
    </submittedName>
</protein>
<dbReference type="EMBL" id="CAJVQC010096848">
    <property type="protein sequence ID" value="CAG8829216.1"/>
    <property type="molecule type" value="Genomic_DNA"/>
</dbReference>
<sequence>PFKFLHKLTQSFLNKAVSEVSTSATNRSKFFNRLIAYVYN</sequence>
<accession>A0ACA9S697</accession>
<reference evidence="1" key="1">
    <citation type="submission" date="2021-06" db="EMBL/GenBank/DDBJ databases">
        <authorList>
            <person name="Kallberg Y."/>
            <person name="Tangrot J."/>
            <person name="Rosling A."/>
        </authorList>
    </citation>
    <scope>NUCLEOTIDE SEQUENCE</scope>
    <source>
        <strain evidence="1">MA461A</strain>
    </source>
</reference>
<proteinExistence type="predicted"/>
<organism evidence="1 2">
    <name type="scientific">Racocetra persica</name>
    <dbReference type="NCBI Taxonomy" id="160502"/>
    <lineage>
        <taxon>Eukaryota</taxon>
        <taxon>Fungi</taxon>
        <taxon>Fungi incertae sedis</taxon>
        <taxon>Mucoromycota</taxon>
        <taxon>Glomeromycotina</taxon>
        <taxon>Glomeromycetes</taxon>
        <taxon>Diversisporales</taxon>
        <taxon>Gigasporaceae</taxon>
        <taxon>Racocetra</taxon>
    </lineage>
</organism>
<evidence type="ECO:0000313" key="1">
    <source>
        <dbReference type="EMBL" id="CAG8829216.1"/>
    </source>
</evidence>
<dbReference type="Proteomes" id="UP000789920">
    <property type="component" value="Unassembled WGS sequence"/>
</dbReference>
<comment type="caution">
    <text evidence="1">The sequence shown here is derived from an EMBL/GenBank/DDBJ whole genome shotgun (WGS) entry which is preliminary data.</text>
</comment>
<gene>
    <name evidence="1" type="ORF">RPERSI_LOCUS27444</name>
</gene>
<feature type="non-terminal residue" evidence="1">
    <location>
        <position position="1"/>
    </location>
</feature>
<name>A0ACA9S697_9GLOM</name>
<keyword evidence="2" id="KW-1185">Reference proteome</keyword>